<reference evidence="4" key="1">
    <citation type="submission" date="2014-08" db="EMBL/GenBank/DDBJ databases">
        <authorList>
            <person name="Murali S."/>
            <person name="Richards S."/>
            <person name="Bandaranaike D."/>
            <person name="Bellair M."/>
            <person name="Blankenburg K."/>
            <person name="Chao H."/>
            <person name="Dinh H."/>
            <person name="Doddapaneni H."/>
            <person name="Dugan-Rocha S."/>
            <person name="Elkadiri S."/>
            <person name="Gnanaolivu R."/>
            <person name="Hughes D."/>
            <person name="Lee S."/>
            <person name="Li M."/>
            <person name="Ming W."/>
            <person name="Munidasa M."/>
            <person name="Muniz J."/>
            <person name="Nguyen L."/>
            <person name="Osuji N."/>
            <person name="Pu L.-L."/>
            <person name="Puazo M."/>
            <person name="Skinner E."/>
            <person name="Qu C."/>
            <person name="Quiroz J."/>
            <person name="Raj R."/>
            <person name="Weissenberger G."/>
            <person name="Xin Y."/>
            <person name="Zou X."/>
            <person name="Han Y."/>
            <person name="Worley K."/>
            <person name="Muzny D."/>
            <person name="Gibbs R."/>
        </authorList>
    </citation>
    <scope>NUCLEOTIDE SEQUENCE</scope>
    <source>
        <strain evidence="4">HAZT.00-mixed</strain>
        <tissue evidence="4">Whole organism</tissue>
    </source>
</reference>
<evidence type="ECO:0000313" key="4">
    <source>
        <dbReference type="EMBL" id="KAA0193364.1"/>
    </source>
</evidence>
<keyword evidence="1" id="KW-1015">Disulfide bond</keyword>
<name>A0A6A0GZ62_HYAAZ</name>
<protein>
    <recommendedName>
        <fullName evidence="3">Glycosyltransferase 2-like domain-containing protein</fullName>
    </recommendedName>
</protein>
<proteinExistence type="predicted"/>
<comment type="caution">
    <text evidence="4">The sequence shown here is derived from an EMBL/GenBank/DDBJ whole genome shotgun (WGS) entry which is preliminary data.</text>
</comment>
<accession>A0A6A0GZ62</accession>
<dbReference type="GO" id="GO:0005794">
    <property type="term" value="C:Golgi apparatus"/>
    <property type="evidence" value="ECO:0007669"/>
    <property type="project" value="TreeGrafter"/>
</dbReference>
<evidence type="ECO:0000256" key="1">
    <source>
        <dbReference type="ARBA" id="ARBA00023157"/>
    </source>
</evidence>
<gene>
    <name evidence="4" type="ORF">HAZT_HAZT001862</name>
</gene>
<evidence type="ECO:0000259" key="3">
    <source>
        <dbReference type="Pfam" id="PF00535"/>
    </source>
</evidence>
<reference evidence="4" key="2">
    <citation type="journal article" date="2018" name="Environ. Sci. Technol.">
        <title>The Toxicogenome of Hyalella azteca: A Model for Sediment Ecotoxicology and Evolutionary Toxicology.</title>
        <authorList>
            <person name="Poynton H.C."/>
            <person name="Hasenbein S."/>
            <person name="Benoit J.B."/>
            <person name="Sepulveda M.S."/>
            <person name="Poelchau M.F."/>
            <person name="Hughes D.S.T."/>
            <person name="Murali S.C."/>
            <person name="Chen S."/>
            <person name="Glastad K.M."/>
            <person name="Goodisman M.A.D."/>
            <person name="Werren J.H."/>
            <person name="Vineis J.H."/>
            <person name="Bowen J.L."/>
            <person name="Friedrich M."/>
            <person name="Jones J."/>
            <person name="Robertson H.M."/>
            <person name="Feyereisen R."/>
            <person name="Mechler-Hickson A."/>
            <person name="Mathers N."/>
            <person name="Lee C.E."/>
            <person name="Colbourne J.K."/>
            <person name="Biales A."/>
            <person name="Johnston J.S."/>
            <person name="Wellborn G.A."/>
            <person name="Rosendale A.J."/>
            <person name="Cridge A.G."/>
            <person name="Munoz-Torres M.C."/>
            <person name="Bain P.A."/>
            <person name="Manny A.R."/>
            <person name="Major K.M."/>
            <person name="Lambert F.N."/>
            <person name="Vulpe C.D."/>
            <person name="Tuck P."/>
            <person name="Blalock B.J."/>
            <person name="Lin Y.Y."/>
            <person name="Smith M.E."/>
            <person name="Ochoa-Acuna H."/>
            <person name="Chen M.M."/>
            <person name="Childers C.P."/>
            <person name="Qu J."/>
            <person name="Dugan S."/>
            <person name="Lee S.L."/>
            <person name="Chao H."/>
            <person name="Dinh H."/>
            <person name="Han Y."/>
            <person name="Doddapaneni H."/>
            <person name="Worley K.C."/>
            <person name="Muzny D.M."/>
            <person name="Gibbs R.A."/>
            <person name="Richards S."/>
        </authorList>
    </citation>
    <scope>NUCLEOTIDE SEQUENCE</scope>
    <source>
        <strain evidence="4">HAZT.00-mixed</strain>
        <tissue evidence="4">Whole organism</tissue>
    </source>
</reference>
<reference evidence="4" key="3">
    <citation type="submission" date="2019-06" db="EMBL/GenBank/DDBJ databases">
        <authorList>
            <person name="Poynton C."/>
            <person name="Hasenbein S."/>
            <person name="Benoit J.B."/>
            <person name="Sepulveda M.S."/>
            <person name="Poelchau M.F."/>
            <person name="Murali S.C."/>
            <person name="Chen S."/>
            <person name="Glastad K.M."/>
            <person name="Werren J.H."/>
            <person name="Vineis J.H."/>
            <person name="Bowen J.L."/>
            <person name="Friedrich M."/>
            <person name="Jones J."/>
            <person name="Robertson H.M."/>
            <person name="Feyereisen R."/>
            <person name="Mechler-Hickson A."/>
            <person name="Mathers N."/>
            <person name="Lee C.E."/>
            <person name="Colbourne J.K."/>
            <person name="Biales A."/>
            <person name="Johnston J.S."/>
            <person name="Wellborn G.A."/>
            <person name="Rosendale A.J."/>
            <person name="Cridge A.G."/>
            <person name="Munoz-Torres M.C."/>
            <person name="Bain P.A."/>
            <person name="Manny A.R."/>
            <person name="Major K.M."/>
            <person name="Lambert F.N."/>
            <person name="Vulpe C.D."/>
            <person name="Tuck P."/>
            <person name="Blalock B.J."/>
            <person name="Lin Y.-Y."/>
            <person name="Smith M.E."/>
            <person name="Ochoa-Acuna H."/>
            <person name="Chen M.-J.M."/>
            <person name="Childers C.P."/>
            <person name="Qu J."/>
            <person name="Dugan S."/>
            <person name="Lee S.L."/>
            <person name="Chao H."/>
            <person name="Dinh H."/>
            <person name="Han Y."/>
            <person name="Doddapaneni H."/>
            <person name="Worley K.C."/>
            <person name="Muzny D.M."/>
            <person name="Gibbs R.A."/>
            <person name="Richards S."/>
        </authorList>
    </citation>
    <scope>NUCLEOTIDE SEQUENCE</scope>
    <source>
        <strain evidence="4">HAZT.00-mixed</strain>
        <tissue evidence="4">Whole organism</tissue>
    </source>
</reference>
<keyword evidence="2" id="KW-0812">Transmembrane</keyword>
<feature type="domain" description="Glycosyltransferase 2-like" evidence="3">
    <location>
        <begin position="166"/>
        <end position="206"/>
    </location>
</feature>
<dbReference type="PANTHER" id="PTHR11675:SF101">
    <property type="entry name" value="POLYPEPTIDE N-ACETYLGALACTOSAMINYLTRANSFERASE 5"/>
    <property type="match status" value="1"/>
</dbReference>
<dbReference type="GO" id="GO:0004653">
    <property type="term" value="F:polypeptide N-acetylgalactosaminyltransferase activity"/>
    <property type="evidence" value="ECO:0007669"/>
    <property type="project" value="TreeGrafter"/>
</dbReference>
<feature type="transmembrane region" description="Helical" evidence="2">
    <location>
        <begin position="12"/>
        <end position="33"/>
    </location>
</feature>
<organism evidence="4">
    <name type="scientific">Hyalella azteca</name>
    <name type="common">Amphipod</name>
    <dbReference type="NCBI Taxonomy" id="294128"/>
    <lineage>
        <taxon>Eukaryota</taxon>
        <taxon>Metazoa</taxon>
        <taxon>Ecdysozoa</taxon>
        <taxon>Arthropoda</taxon>
        <taxon>Crustacea</taxon>
        <taxon>Multicrustacea</taxon>
        <taxon>Malacostraca</taxon>
        <taxon>Eumalacostraca</taxon>
        <taxon>Peracarida</taxon>
        <taxon>Amphipoda</taxon>
        <taxon>Senticaudata</taxon>
        <taxon>Talitrida</taxon>
        <taxon>Talitroidea</taxon>
        <taxon>Hyalellidae</taxon>
        <taxon>Hyalella</taxon>
    </lineage>
</organism>
<sequence>MFRTSRLRLHTCKIVLITSLVWFVLDVAVIMYYSDCSSGTGGWGCGDVIRRNKDRAAAEGEAERVDDLPSKFSLGRAVIDDSSHDLAGWHFAYPIDQLQRWVPRPVVGEQPNSPGELGKPVTIPKSQEALMKEKFKLNQFNLLASDSISLNRCKTKQYPPLMPNTSIVIVFHNEAWSTLLRTVWSIINRSPRALLREILLVDDASERGNSTVWSIINRSPRALLREILLVDDASERGHASF</sequence>
<dbReference type="Pfam" id="PF00535">
    <property type="entry name" value="Glycos_transf_2"/>
    <property type="match status" value="1"/>
</dbReference>
<dbReference type="OrthoDB" id="5988548at2759"/>
<dbReference type="EMBL" id="JQDR03011025">
    <property type="protein sequence ID" value="KAA0193364.1"/>
    <property type="molecule type" value="Genomic_DNA"/>
</dbReference>
<dbReference type="SUPFAM" id="SSF53448">
    <property type="entry name" value="Nucleotide-diphospho-sugar transferases"/>
    <property type="match status" value="1"/>
</dbReference>
<keyword evidence="2" id="KW-0472">Membrane</keyword>
<dbReference type="AlphaFoldDB" id="A0A6A0GZ62"/>
<dbReference type="PANTHER" id="PTHR11675">
    <property type="entry name" value="N-ACETYLGALACTOSAMINYLTRANSFERASE"/>
    <property type="match status" value="1"/>
</dbReference>
<dbReference type="InterPro" id="IPR029044">
    <property type="entry name" value="Nucleotide-diphossugar_trans"/>
</dbReference>
<dbReference type="InterPro" id="IPR001173">
    <property type="entry name" value="Glyco_trans_2-like"/>
</dbReference>
<dbReference type="Gene3D" id="3.90.550.10">
    <property type="entry name" value="Spore Coat Polysaccharide Biosynthesis Protein SpsA, Chain A"/>
    <property type="match status" value="2"/>
</dbReference>
<keyword evidence="2" id="KW-1133">Transmembrane helix</keyword>
<dbReference type="Proteomes" id="UP000711488">
    <property type="component" value="Unassembled WGS sequence"/>
</dbReference>
<dbReference type="GO" id="GO:0006493">
    <property type="term" value="P:protein O-linked glycosylation"/>
    <property type="evidence" value="ECO:0007669"/>
    <property type="project" value="TreeGrafter"/>
</dbReference>
<evidence type="ECO:0000256" key="2">
    <source>
        <dbReference type="SAM" id="Phobius"/>
    </source>
</evidence>